<dbReference type="AlphaFoldDB" id="A0A9Q1JLH7"/>
<reference evidence="1" key="1">
    <citation type="submission" date="2022-04" db="EMBL/GenBank/DDBJ databases">
        <title>Carnegiea gigantea Genome sequencing and assembly v2.</title>
        <authorList>
            <person name="Copetti D."/>
            <person name="Sanderson M.J."/>
            <person name="Burquez A."/>
            <person name="Wojciechowski M.F."/>
        </authorList>
    </citation>
    <scope>NUCLEOTIDE SEQUENCE</scope>
    <source>
        <strain evidence="1">SGP5-SGP5p</strain>
        <tissue evidence="1">Aerial part</tissue>
    </source>
</reference>
<dbReference type="Proteomes" id="UP001153076">
    <property type="component" value="Unassembled WGS sequence"/>
</dbReference>
<organism evidence="1 2">
    <name type="scientific">Carnegiea gigantea</name>
    <dbReference type="NCBI Taxonomy" id="171969"/>
    <lineage>
        <taxon>Eukaryota</taxon>
        <taxon>Viridiplantae</taxon>
        <taxon>Streptophyta</taxon>
        <taxon>Embryophyta</taxon>
        <taxon>Tracheophyta</taxon>
        <taxon>Spermatophyta</taxon>
        <taxon>Magnoliopsida</taxon>
        <taxon>eudicotyledons</taxon>
        <taxon>Gunneridae</taxon>
        <taxon>Pentapetalae</taxon>
        <taxon>Caryophyllales</taxon>
        <taxon>Cactineae</taxon>
        <taxon>Cactaceae</taxon>
        <taxon>Cactoideae</taxon>
        <taxon>Echinocereeae</taxon>
        <taxon>Carnegiea</taxon>
    </lineage>
</organism>
<name>A0A9Q1JLH7_9CARY</name>
<evidence type="ECO:0000313" key="1">
    <source>
        <dbReference type="EMBL" id="KAJ8422840.1"/>
    </source>
</evidence>
<protein>
    <submittedName>
        <fullName evidence="1">Uncharacterized protein</fullName>
    </submittedName>
</protein>
<gene>
    <name evidence="1" type="ORF">Cgig2_023266</name>
</gene>
<evidence type="ECO:0000313" key="2">
    <source>
        <dbReference type="Proteomes" id="UP001153076"/>
    </source>
</evidence>
<dbReference type="EMBL" id="JAKOGI010002132">
    <property type="protein sequence ID" value="KAJ8422840.1"/>
    <property type="molecule type" value="Genomic_DNA"/>
</dbReference>
<comment type="caution">
    <text evidence="1">The sequence shown here is derived from an EMBL/GenBank/DDBJ whole genome shotgun (WGS) entry which is preliminary data.</text>
</comment>
<sequence length="153" mass="16646">MAFEKEILGKSFGSKSIARWISFPVQSSGPGSKASVVTKKQELELNQPLIITFVVPNWDGDSGPLKPARFPRLEIGETGSEVSENELPAAAVSSSCFGGQDENLRFVDPLSQQRPVQGTDLLNLAHEKEEPGPPRKCGMKHGRAAYLQELRGN</sequence>
<keyword evidence="2" id="KW-1185">Reference proteome</keyword>
<accession>A0A9Q1JLH7</accession>
<proteinExistence type="predicted"/>